<dbReference type="Pfam" id="PF00126">
    <property type="entry name" value="HTH_1"/>
    <property type="match status" value="1"/>
</dbReference>
<dbReference type="Proteomes" id="UP000187172">
    <property type="component" value="Unassembled WGS sequence"/>
</dbReference>
<dbReference type="EMBL" id="MRTP01000001">
    <property type="protein sequence ID" value="OMF59110.1"/>
    <property type="molecule type" value="Genomic_DNA"/>
</dbReference>
<dbReference type="GO" id="GO:0003700">
    <property type="term" value="F:DNA-binding transcription factor activity"/>
    <property type="evidence" value="ECO:0007669"/>
    <property type="project" value="InterPro"/>
</dbReference>
<dbReference type="Gene3D" id="1.10.10.10">
    <property type="entry name" value="Winged helix-like DNA-binding domain superfamily/Winged helix DNA-binding domain"/>
    <property type="match status" value="1"/>
</dbReference>
<dbReference type="RefSeq" id="WP_076169472.1">
    <property type="nucleotide sequence ID" value="NZ_MRTP01000001.1"/>
</dbReference>
<dbReference type="PANTHER" id="PTHR30126">
    <property type="entry name" value="HTH-TYPE TRANSCRIPTIONAL REGULATOR"/>
    <property type="match status" value="1"/>
</dbReference>
<dbReference type="InterPro" id="IPR005119">
    <property type="entry name" value="LysR_subst-bd"/>
</dbReference>
<evidence type="ECO:0000256" key="2">
    <source>
        <dbReference type="ARBA" id="ARBA00023015"/>
    </source>
</evidence>
<dbReference type="Gene3D" id="3.40.190.290">
    <property type="match status" value="1"/>
</dbReference>
<keyword evidence="2" id="KW-0805">Transcription regulation</keyword>
<accession>A0A1R1F516</accession>
<dbReference type="PROSITE" id="PS50931">
    <property type="entry name" value="HTH_LYSR"/>
    <property type="match status" value="1"/>
</dbReference>
<gene>
    <name evidence="6" type="ORF">BK138_06525</name>
</gene>
<dbReference type="InterPro" id="IPR036390">
    <property type="entry name" value="WH_DNA-bd_sf"/>
</dbReference>
<evidence type="ECO:0000313" key="6">
    <source>
        <dbReference type="EMBL" id="OMF59110.1"/>
    </source>
</evidence>
<dbReference type="GO" id="GO:0000976">
    <property type="term" value="F:transcription cis-regulatory region binding"/>
    <property type="evidence" value="ECO:0007669"/>
    <property type="project" value="TreeGrafter"/>
</dbReference>
<dbReference type="Pfam" id="PF03466">
    <property type="entry name" value="LysR_substrate"/>
    <property type="match status" value="1"/>
</dbReference>
<evidence type="ECO:0000259" key="5">
    <source>
        <dbReference type="PROSITE" id="PS50931"/>
    </source>
</evidence>
<evidence type="ECO:0000313" key="7">
    <source>
        <dbReference type="Proteomes" id="UP000187172"/>
    </source>
</evidence>
<dbReference type="CDD" id="cd05466">
    <property type="entry name" value="PBP2_LTTR_substrate"/>
    <property type="match status" value="1"/>
</dbReference>
<dbReference type="InterPro" id="IPR036388">
    <property type="entry name" value="WH-like_DNA-bd_sf"/>
</dbReference>
<comment type="similarity">
    <text evidence="1">Belongs to the LysR transcriptional regulatory family.</text>
</comment>
<dbReference type="STRING" id="297318.BK138_06525"/>
<keyword evidence="3" id="KW-0238">DNA-binding</keyword>
<dbReference type="SUPFAM" id="SSF53850">
    <property type="entry name" value="Periplasmic binding protein-like II"/>
    <property type="match status" value="1"/>
</dbReference>
<evidence type="ECO:0000256" key="1">
    <source>
        <dbReference type="ARBA" id="ARBA00009437"/>
    </source>
</evidence>
<dbReference type="InterPro" id="IPR000847">
    <property type="entry name" value="LysR_HTH_N"/>
</dbReference>
<evidence type="ECO:0000256" key="3">
    <source>
        <dbReference type="ARBA" id="ARBA00023125"/>
    </source>
</evidence>
<organism evidence="6 7">
    <name type="scientific">Paenibacillus rhizosphaerae</name>
    <dbReference type="NCBI Taxonomy" id="297318"/>
    <lineage>
        <taxon>Bacteria</taxon>
        <taxon>Bacillati</taxon>
        <taxon>Bacillota</taxon>
        <taxon>Bacilli</taxon>
        <taxon>Bacillales</taxon>
        <taxon>Paenibacillaceae</taxon>
        <taxon>Paenibacillus</taxon>
    </lineage>
</organism>
<dbReference type="PANTHER" id="PTHR30126:SF40">
    <property type="entry name" value="HTH-TYPE TRANSCRIPTIONAL REGULATOR GLTR"/>
    <property type="match status" value="1"/>
</dbReference>
<evidence type="ECO:0000256" key="4">
    <source>
        <dbReference type="ARBA" id="ARBA00023163"/>
    </source>
</evidence>
<feature type="domain" description="HTH lysR-type" evidence="5">
    <location>
        <begin position="1"/>
        <end position="58"/>
    </location>
</feature>
<dbReference type="PRINTS" id="PR00039">
    <property type="entry name" value="HTHLYSR"/>
</dbReference>
<proteinExistence type="inferred from homology"/>
<comment type="caution">
    <text evidence="6">The sequence shown here is derived from an EMBL/GenBank/DDBJ whole genome shotgun (WGS) entry which is preliminary data.</text>
</comment>
<reference evidence="6 7" key="1">
    <citation type="submission" date="2016-11" db="EMBL/GenBank/DDBJ databases">
        <title>Paenibacillus species isolates.</title>
        <authorList>
            <person name="Beno S.M."/>
        </authorList>
    </citation>
    <scope>NUCLEOTIDE SEQUENCE [LARGE SCALE GENOMIC DNA]</scope>
    <source>
        <strain evidence="6 7">FSL R5-0378</strain>
    </source>
</reference>
<keyword evidence="4" id="KW-0804">Transcription</keyword>
<dbReference type="AlphaFoldDB" id="A0A1R1F516"/>
<keyword evidence="7" id="KW-1185">Reference proteome</keyword>
<protein>
    <submittedName>
        <fullName evidence="6">LysR family transcriptional regulator</fullName>
    </submittedName>
</protein>
<sequence length="291" mass="33188">MDLTYFHTFREVAHRKSFTRAAEELGYAQSSVTAQIQKLEKAYDTQLFERFGKGVRLTSSGEELLKLTVQMLDLFDESKEKLRTEGGGTISVGTMDSLAAYFLPPLIQQLRKQYEGLSIRLWTDREDLLVQRVKEGDLDISLILDNEPEDPALHWQTVREEPLVLIAGPGHPLANREMIRLQDLYDAEWILPEETCNYRVMLEKLLKQHGIPCRLGLELGNPEAIKRCVMAGSGISLLPRMAADDEIRRGLLAPLPFNHPDLRLSLQLMTHPKKWISRALGDFIELVRKSP</sequence>
<name>A0A1R1F516_9BACL</name>
<dbReference type="SUPFAM" id="SSF46785">
    <property type="entry name" value="Winged helix' DNA-binding domain"/>
    <property type="match status" value="1"/>
</dbReference>
<dbReference type="FunFam" id="1.10.10.10:FF:000001">
    <property type="entry name" value="LysR family transcriptional regulator"/>
    <property type="match status" value="1"/>
</dbReference>